<feature type="compositionally biased region" description="Basic and acidic residues" evidence="1">
    <location>
        <begin position="583"/>
        <end position="606"/>
    </location>
</feature>
<gene>
    <name evidence="3" type="ORF">F53441_5955</name>
</gene>
<dbReference type="Proteomes" id="UP000605986">
    <property type="component" value="Unassembled WGS sequence"/>
</dbReference>
<name>A0A8H4NZ54_9HYPO</name>
<reference evidence="3" key="1">
    <citation type="submission" date="2020-01" db="EMBL/GenBank/DDBJ databases">
        <title>Identification and distribution of gene clusters putatively required for synthesis of sphingolipid metabolism inhibitors in phylogenetically diverse species of the filamentous fungus Fusarium.</title>
        <authorList>
            <person name="Kim H.-S."/>
            <person name="Busman M."/>
            <person name="Brown D.W."/>
            <person name="Divon H."/>
            <person name="Uhlig S."/>
            <person name="Proctor R.H."/>
        </authorList>
    </citation>
    <scope>NUCLEOTIDE SEQUENCE</scope>
    <source>
        <strain evidence="3">NRRL 53441</strain>
    </source>
</reference>
<feature type="domain" description="Oxidoreductase acuF-like C2H2 type zinc-finger" evidence="2">
    <location>
        <begin position="377"/>
        <end position="406"/>
    </location>
</feature>
<dbReference type="Pfam" id="PF26082">
    <property type="entry name" value="zf-C2H2_AcuF"/>
    <property type="match status" value="1"/>
</dbReference>
<sequence length="804" mass="90614">MSEPIVEPSFSQHTVMSYAKSCLESFQKCLNDASKADKVNSSLDRKLSLVQVEDQLARFSLWTSNLRVFSSKRDSLDSRLRESLDVRDAIIGLLETLKYRVETCSRILNGVILQSAEKSIMEFPEEFSGALAELRDEISLLHRISNTIRRASKETQNVKAAQVFRIKDDEGNDAEPFLRQLFLNYVHDRFRGVSNAICQRLANSMLLRRKRILYRRNRYGKTAIRLPEVVAMPVISHPVQEPTGQTTQGPMKRRAVEAPARSSIQSTTRTATTLSPEKFRRAAVPSVISMSKTVALSNADELCFPSPPIARLQNKYNEAKKKIETQCREKHGFLLAYDYSLDEGDPSVFIQQVEAARLERDEALAEAWKDCVDAVAEVTCPYCFHVLPVHEVADEKKWKHHIKNDLDPYVCLFETCDSPEHLYTHSGAWRKHMKEHTLRWRCNAKSHDEFVSDTRHGYLDHMESSHTGKFTVAQLSVLADRNARPNGPIFQSCPLCGIETTDGPMEDHVVGHMRLLALKSLPTYQEDTDDIDTFEEHPGSINTSRPHSRSTIKNGLAGSPTHSSELYASDPDANSDSSGFITEKSRNYAEGSNLKDDPGSEEGPKVEKDEWQFMSRFRGIAINQWDDPILKSFRQFASQPESAFSKDLNKTGETFKFDPDCAICHAPASLACDCEGKALDVAVKQAETRMMLGVYNEIRRWVRDKAETYMRRNSTAEGSRISPGQASPQDMLESTDGEEKESGFGILEVLEYYFGLVELVLPGDHEPAVAEPPLGSLIRLKRIKDNSDSELEDGTEMEVAEEAV</sequence>
<feature type="compositionally biased region" description="Polar residues" evidence="1">
    <location>
        <begin position="712"/>
        <end position="728"/>
    </location>
</feature>
<dbReference type="InterPro" id="IPR058925">
    <property type="entry name" value="zf-C2H2_AcuF"/>
</dbReference>
<organism evidence="3 4">
    <name type="scientific">Fusarium austroafricanum</name>
    <dbReference type="NCBI Taxonomy" id="2364996"/>
    <lineage>
        <taxon>Eukaryota</taxon>
        <taxon>Fungi</taxon>
        <taxon>Dikarya</taxon>
        <taxon>Ascomycota</taxon>
        <taxon>Pezizomycotina</taxon>
        <taxon>Sordariomycetes</taxon>
        <taxon>Hypocreomycetidae</taxon>
        <taxon>Hypocreales</taxon>
        <taxon>Nectriaceae</taxon>
        <taxon>Fusarium</taxon>
        <taxon>Fusarium concolor species complex</taxon>
    </lineage>
</organism>
<dbReference type="PANTHER" id="PTHR35391">
    <property type="entry name" value="C2H2-TYPE DOMAIN-CONTAINING PROTEIN-RELATED"/>
    <property type="match status" value="1"/>
</dbReference>
<evidence type="ECO:0000256" key="1">
    <source>
        <dbReference type="SAM" id="MobiDB-lite"/>
    </source>
</evidence>
<proteinExistence type="predicted"/>
<dbReference type="PANTHER" id="PTHR35391:SF7">
    <property type="entry name" value="C2H2-TYPE DOMAIN-CONTAINING PROTEIN"/>
    <property type="match status" value="1"/>
</dbReference>
<dbReference type="OrthoDB" id="20872at2759"/>
<feature type="compositionally biased region" description="Polar residues" evidence="1">
    <location>
        <begin position="560"/>
        <end position="580"/>
    </location>
</feature>
<evidence type="ECO:0000313" key="3">
    <source>
        <dbReference type="EMBL" id="KAF4451008.1"/>
    </source>
</evidence>
<comment type="caution">
    <text evidence="3">The sequence shown here is derived from an EMBL/GenBank/DDBJ whole genome shotgun (WGS) entry which is preliminary data.</text>
</comment>
<evidence type="ECO:0000259" key="2">
    <source>
        <dbReference type="Pfam" id="PF26082"/>
    </source>
</evidence>
<protein>
    <recommendedName>
        <fullName evidence="2">Oxidoreductase acuF-like C2H2 type zinc-finger domain-containing protein</fullName>
    </recommendedName>
</protein>
<feature type="region of interest" description="Disordered" evidence="1">
    <location>
        <begin position="712"/>
        <end position="738"/>
    </location>
</feature>
<accession>A0A8H4NZ54</accession>
<dbReference type="EMBL" id="JAADJG010000233">
    <property type="protein sequence ID" value="KAF4451008.1"/>
    <property type="molecule type" value="Genomic_DNA"/>
</dbReference>
<evidence type="ECO:0000313" key="4">
    <source>
        <dbReference type="Proteomes" id="UP000605986"/>
    </source>
</evidence>
<feature type="compositionally biased region" description="Polar residues" evidence="1">
    <location>
        <begin position="540"/>
        <end position="553"/>
    </location>
</feature>
<keyword evidence="4" id="KW-1185">Reference proteome</keyword>
<feature type="region of interest" description="Disordered" evidence="1">
    <location>
        <begin position="530"/>
        <end position="606"/>
    </location>
</feature>
<dbReference type="AlphaFoldDB" id="A0A8H4NZ54"/>